<keyword evidence="1" id="KW-0472">Membrane</keyword>
<evidence type="ECO:0000256" key="1">
    <source>
        <dbReference type="SAM" id="Phobius"/>
    </source>
</evidence>
<feature type="transmembrane region" description="Helical" evidence="1">
    <location>
        <begin position="98"/>
        <end position="120"/>
    </location>
</feature>
<feature type="transmembrane region" description="Helical" evidence="1">
    <location>
        <begin position="29"/>
        <end position="47"/>
    </location>
</feature>
<name>A0A0A6P2X7_9GAMM</name>
<reference evidence="2 3" key="1">
    <citation type="journal article" date="2016" name="Front. Microbiol.">
        <title>Single-Cell (Meta-)Genomics of a Dimorphic Candidatus Thiomargarita nelsonii Reveals Genomic Plasticity.</title>
        <authorList>
            <person name="Flood B.E."/>
            <person name="Fliss P."/>
            <person name="Jones D.S."/>
            <person name="Dick G.J."/>
            <person name="Jain S."/>
            <person name="Kaster A.K."/>
            <person name="Winkel M."/>
            <person name="Mussmann M."/>
            <person name="Bailey J."/>
        </authorList>
    </citation>
    <scope>NUCLEOTIDE SEQUENCE [LARGE SCALE GENOMIC DNA]</scope>
    <source>
        <strain evidence="2">Hydrate Ridge</strain>
    </source>
</reference>
<evidence type="ECO:0000313" key="3">
    <source>
        <dbReference type="Proteomes" id="UP000030428"/>
    </source>
</evidence>
<organism evidence="2 3">
    <name type="scientific">Candidatus Thiomargarita nelsonii</name>
    <dbReference type="NCBI Taxonomy" id="1003181"/>
    <lineage>
        <taxon>Bacteria</taxon>
        <taxon>Pseudomonadati</taxon>
        <taxon>Pseudomonadota</taxon>
        <taxon>Gammaproteobacteria</taxon>
        <taxon>Thiotrichales</taxon>
        <taxon>Thiotrichaceae</taxon>
        <taxon>Thiomargarita</taxon>
    </lineage>
</organism>
<protein>
    <submittedName>
        <fullName evidence="2">Uncharacterized protein</fullName>
    </submittedName>
</protein>
<evidence type="ECO:0000313" key="2">
    <source>
        <dbReference type="EMBL" id="KHD05123.1"/>
    </source>
</evidence>
<gene>
    <name evidence="2" type="ORF">PN36_30275</name>
</gene>
<proteinExistence type="predicted"/>
<keyword evidence="1" id="KW-0812">Transmembrane</keyword>
<keyword evidence="3" id="KW-1185">Reference proteome</keyword>
<dbReference type="EMBL" id="JSZA02000221">
    <property type="protein sequence ID" value="KHD05123.1"/>
    <property type="molecule type" value="Genomic_DNA"/>
</dbReference>
<keyword evidence="1" id="KW-1133">Transmembrane helix</keyword>
<dbReference type="AlphaFoldDB" id="A0A0A6P2X7"/>
<accession>A0A0A6P2X7</accession>
<sequence length="204" mass="23562">MIALFYLCFFTNAVLLGIAGWHDFQSRSVSLRLLLALNYLPILCFLWHFDWILDNSTWLVIYFCLFILVAALVKIVGAADVFVAAAISLLILCADSTLRYTLLMTFILWTGIATILWYLWRIIKSLKISGLPKNVWDVIALKMGRLEKEPELTKYLHNHGRDFNGFIYHVEVFRTPDGCHLYPDSCPLVTCFFVGYIRIFIILL</sequence>
<dbReference type="Proteomes" id="UP000030428">
    <property type="component" value="Unassembled WGS sequence"/>
</dbReference>
<feature type="transmembrane region" description="Helical" evidence="1">
    <location>
        <begin position="59"/>
        <end position="92"/>
    </location>
</feature>
<comment type="caution">
    <text evidence="2">The sequence shown here is derived from an EMBL/GenBank/DDBJ whole genome shotgun (WGS) entry which is preliminary data.</text>
</comment>